<protein>
    <submittedName>
        <fullName evidence="1">Uncharacterized protein</fullName>
    </submittedName>
</protein>
<dbReference type="Gramene" id="ERN00482">
    <property type="protein sequence ID" value="ERN00482"/>
    <property type="gene ID" value="AMTR_s00231p00020540"/>
</dbReference>
<name>W1NT57_AMBTC</name>
<evidence type="ECO:0000313" key="1">
    <source>
        <dbReference type="EMBL" id="ERN00482.1"/>
    </source>
</evidence>
<reference evidence="2" key="1">
    <citation type="journal article" date="2013" name="Science">
        <title>The Amborella genome and the evolution of flowering plants.</title>
        <authorList>
            <consortium name="Amborella Genome Project"/>
        </authorList>
    </citation>
    <scope>NUCLEOTIDE SEQUENCE [LARGE SCALE GENOMIC DNA]</scope>
</reference>
<organism evidence="1 2">
    <name type="scientific">Amborella trichopoda</name>
    <dbReference type="NCBI Taxonomy" id="13333"/>
    <lineage>
        <taxon>Eukaryota</taxon>
        <taxon>Viridiplantae</taxon>
        <taxon>Streptophyta</taxon>
        <taxon>Embryophyta</taxon>
        <taxon>Tracheophyta</taxon>
        <taxon>Spermatophyta</taxon>
        <taxon>Magnoliopsida</taxon>
        <taxon>Amborellales</taxon>
        <taxon>Amborellaceae</taxon>
        <taxon>Amborella</taxon>
    </lineage>
</organism>
<sequence>MAEEERDSIRDELKRVRAELDRNSSRDRCHELLEDVKGLIDKSGKLFMLLLAGGGNLSLADVNPYVRVPLPSSARSQSQSQASTKMTRDLRWVRQRLEGEESVRTPVVEKDSGSRM</sequence>
<evidence type="ECO:0000313" key="2">
    <source>
        <dbReference type="Proteomes" id="UP000017836"/>
    </source>
</evidence>
<dbReference type="HOGENOM" id="CLU_157506_0_0_1"/>
<dbReference type="AlphaFoldDB" id="W1NT57"/>
<keyword evidence="2" id="KW-1185">Reference proteome</keyword>
<dbReference type="EMBL" id="KI394893">
    <property type="protein sequence ID" value="ERN00482.1"/>
    <property type="molecule type" value="Genomic_DNA"/>
</dbReference>
<dbReference type="Proteomes" id="UP000017836">
    <property type="component" value="Unassembled WGS sequence"/>
</dbReference>
<gene>
    <name evidence="1" type="ORF">AMTR_s00231p00020540</name>
</gene>
<accession>W1NT57</accession>
<proteinExistence type="predicted"/>